<reference evidence="1 2" key="1">
    <citation type="submission" date="2024-09" db="EMBL/GenBank/DDBJ databases">
        <authorList>
            <person name="Sun Q."/>
            <person name="Mori K."/>
        </authorList>
    </citation>
    <scope>NUCLEOTIDE SEQUENCE [LARGE SCALE GENOMIC DNA]</scope>
    <source>
        <strain evidence="1 2">TBRC 3947</strain>
    </source>
</reference>
<gene>
    <name evidence="1" type="ORF">ACFFIA_31210</name>
</gene>
<protein>
    <submittedName>
        <fullName evidence="1">Uncharacterized protein</fullName>
    </submittedName>
</protein>
<proteinExistence type="predicted"/>
<accession>A0ABV6MCL5</accession>
<sequence length="51" mass="5518">MADLPAQPTELGDALTALGAAVAAWRRRYARHAEAWTLIGAFTRGRLLTPI</sequence>
<organism evidence="1 2">
    <name type="scientific">Phytohabitans kaempferiae</name>
    <dbReference type="NCBI Taxonomy" id="1620943"/>
    <lineage>
        <taxon>Bacteria</taxon>
        <taxon>Bacillati</taxon>
        <taxon>Actinomycetota</taxon>
        <taxon>Actinomycetes</taxon>
        <taxon>Micromonosporales</taxon>
        <taxon>Micromonosporaceae</taxon>
    </lineage>
</organism>
<evidence type="ECO:0000313" key="2">
    <source>
        <dbReference type="Proteomes" id="UP001589867"/>
    </source>
</evidence>
<name>A0ABV6MCL5_9ACTN</name>
<dbReference type="Proteomes" id="UP001589867">
    <property type="component" value="Unassembled WGS sequence"/>
</dbReference>
<dbReference type="EMBL" id="JBHLUH010000064">
    <property type="protein sequence ID" value="MFC0532128.1"/>
    <property type="molecule type" value="Genomic_DNA"/>
</dbReference>
<evidence type="ECO:0000313" key="1">
    <source>
        <dbReference type="EMBL" id="MFC0532128.1"/>
    </source>
</evidence>
<dbReference type="RefSeq" id="WP_377257675.1">
    <property type="nucleotide sequence ID" value="NZ_JBHLUH010000064.1"/>
</dbReference>
<keyword evidence="2" id="KW-1185">Reference proteome</keyword>
<comment type="caution">
    <text evidence="1">The sequence shown here is derived from an EMBL/GenBank/DDBJ whole genome shotgun (WGS) entry which is preliminary data.</text>
</comment>